<keyword evidence="2" id="KW-1185">Reference proteome</keyword>
<dbReference type="AlphaFoldDB" id="A0AAD6D294"/>
<organism evidence="1 2">
    <name type="scientific">Penicillium frequentans</name>
    <dbReference type="NCBI Taxonomy" id="3151616"/>
    <lineage>
        <taxon>Eukaryota</taxon>
        <taxon>Fungi</taxon>
        <taxon>Dikarya</taxon>
        <taxon>Ascomycota</taxon>
        <taxon>Pezizomycotina</taxon>
        <taxon>Eurotiomycetes</taxon>
        <taxon>Eurotiomycetidae</taxon>
        <taxon>Eurotiales</taxon>
        <taxon>Aspergillaceae</taxon>
        <taxon>Penicillium</taxon>
    </lineage>
</organism>
<sequence length="77" mass="8678">MEDGKVGHVDVSDAAYAGGVNTLPKQSRLRFVPRSEEVKRTILTGWPVAKEEGYMLGDIKVMRTGWLLLRSRKFEIS</sequence>
<comment type="caution">
    <text evidence="1">The sequence shown here is derived from an EMBL/GenBank/DDBJ whole genome shotgun (WGS) entry which is preliminary data.</text>
</comment>
<name>A0AAD6D294_9EURO</name>
<protein>
    <submittedName>
        <fullName evidence="1">Uncharacterized protein</fullName>
    </submittedName>
</protein>
<proteinExistence type="predicted"/>
<evidence type="ECO:0000313" key="1">
    <source>
        <dbReference type="EMBL" id="KAJ5552255.1"/>
    </source>
</evidence>
<accession>A0AAD6D294</accession>
<gene>
    <name evidence="1" type="ORF">N7494_001633</name>
</gene>
<evidence type="ECO:0000313" key="2">
    <source>
        <dbReference type="Proteomes" id="UP001220324"/>
    </source>
</evidence>
<dbReference type="EMBL" id="JAQIZZ010000002">
    <property type="protein sequence ID" value="KAJ5552255.1"/>
    <property type="molecule type" value="Genomic_DNA"/>
</dbReference>
<dbReference type="Proteomes" id="UP001220324">
    <property type="component" value="Unassembled WGS sequence"/>
</dbReference>
<reference evidence="1 2" key="1">
    <citation type="journal article" date="2023" name="IMA Fungus">
        <title>Comparative genomic study of the Penicillium genus elucidates a diverse pangenome and 15 lateral gene transfer events.</title>
        <authorList>
            <person name="Petersen C."/>
            <person name="Sorensen T."/>
            <person name="Nielsen M.R."/>
            <person name="Sondergaard T.E."/>
            <person name="Sorensen J.L."/>
            <person name="Fitzpatrick D.A."/>
            <person name="Frisvad J.C."/>
            <person name="Nielsen K.L."/>
        </authorList>
    </citation>
    <scope>NUCLEOTIDE SEQUENCE [LARGE SCALE GENOMIC DNA]</scope>
    <source>
        <strain evidence="1 2">IBT 35679</strain>
    </source>
</reference>